<evidence type="ECO:0000313" key="1">
    <source>
        <dbReference type="EMBL" id="PYI66573.1"/>
    </source>
</evidence>
<organism evidence="1 2">
    <name type="scientific">Arthrobacter livingstonensis</name>
    <dbReference type="NCBI Taxonomy" id="670078"/>
    <lineage>
        <taxon>Bacteria</taxon>
        <taxon>Bacillati</taxon>
        <taxon>Actinomycetota</taxon>
        <taxon>Actinomycetes</taxon>
        <taxon>Micrococcales</taxon>
        <taxon>Micrococcaceae</taxon>
        <taxon>Arthrobacter</taxon>
    </lineage>
</organism>
<comment type="caution">
    <text evidence="1">The sequence shown here is derived from an EMBL/GenBank/DDBJ whole genome shotgun (WGS) entry which is preliminary data.</text>
</comment>
<dbReference type="EMBL" id="QJVD01000014">
    <property type="protein sequence ID" value="PYI66573.1"/>
    <property type="molecule type" value="Genomic_DNA"/>
</dbReference>
<protein>
    <submittedName>
        <fullName evidence="1">Uncharacterized protein</fullName>
    </submittedName>
</protein>
<accession>A0A2V5LA29</accession>
<dbReference type="AlphaFoldDB" id="A0A2V5LA29"/>
<dbReference type="OrthoDB" id="626916at2"/>
<proteinExistence type="predicted"/>
<name>A0A2V5LA29_9MICC</name>
<keyword evidence="2" id="KW-1185">Reference proteome</keyword>
<gene>
    <name evidence="1" type="ORF">CVV68_13460</name>
</gene>
<sequence>MNRPADYLYNLLPVIYRIRDAEQGYPLRGLLAVMDEQGSLIEQNMDTLYGNFFIETAEDWAVPYLGELVGYEPVHDAGLPGTGPGSAARNRILAPRREAAHTVNFRRRKGTLAVLEQLALETSGWQAHAVEFFTLLGWNQHLNHQHLDRGGALSLRAGRALALPGGPEDRAAHTIDVRRPGSHRTRGRYNIPSVGLFAAPLRSYGLSDAPACCVEKEGSQCFTFSVLGHDTPLFTQPVEQGSADSLRPELRLPEAIGHRAFEHVESRRPPKARASASYFGPGRSVSVTAWGWRGQAKVALAPNEVIPANLADWHAYKAPRNKVLVDPERGRLVFPAGQLPRGVTVDYHYGFSMELGGGEYPRQTSQPSGASVYRVRKTARLPGEYATVSAAYAQWCTDRDTADPASGTTSAVLEIMDSRAYEERLEFTLIPGEYLQLRAASGARPVLRLLDYRVDQPDPLSVTGGAAGRFVLDGLLVVGRGLVVNGPAARRGAGDGEDPTGGGDLCEVAIRHCTLVPGWNLDCDCEPQRPEEPSIVLDGTRAAVRITRSILGPVQVRRDPDNGNAPLLALADSLWDATDPCNIALGDEVGGTAFSALCVQRCTVIGDVLAHAVTLGEDSIFLGALVAARRQLGCLRFCYVSDGSRTPRRYNCQPDMVREAAAALTPDDPAAATLAADREALRVRPALASRRYGNPVHGRLAPGTAAEIVRGASDESEMGVLHELFQPQRAANLRARLDEYTVASYSAGIFYTR</sequence>
<dbReference type="RefSeq" id="WP_110501530.1">
    <property type="nucleotide sequence ID" value="NZ_QJVD01000014.1"/>
</dbReference>
<reference evidence="1 2" key="1">
    <citation type="submission" date="2018-05" db="EMBL/GenBank/DDBJ databases">
        <title>Genetic diversity of glacier-inhabiting Cryobacterium bacteria in China and description of Cryobacterium mengkeensis sp. nov. and Arthrobacter glacialis sp. nov.</title>
        <authorList>
            <person name="Liu Q."/>
            <person name="Xin Y.-H."/>
        </authorList>
    </citation>
    <scope>NUCLEOTIDE SEQUENCE [LARGE SCALE GENOMIC DNA]</scope>
    <source>
        <strain evidence="1 2">LI2</strain>
    </source>
</reference>
<dbReference type="Proteomes" id="UP000247832">
    <property type="component" value="Unassembled WGS sequence"/>
</dbReference>
<evidence type="ECO:0000313" key="2">
    <source>
        <dbReference type="Proteomes" id="UP000247832"/>
    </source>
</evidence>